<dbReference type="GeneID" id="28856660"/>
<dbReference type="STRING" id="1380566.A0A179EZA2"/>
<dbReference type="KEGG" id="pchm:VFPPC_14898"/>
<dbReference type="EMBL" id="LSBJ02000017">
    <property type="protein sequence ID" value="OAQ58525.1"/>
    <property type="molecule type" value="Genomic_DNA"/>
</dbReference>
<dbReference type="AlphaFoldDB" id="A0A179EZA2"/>
<evidence type="ECO:0000313" key="2">
    <source>
        <dbReference type="Proteomes" id="UP000078397"/>
    </source>
</evidence>
<accession>A0A179EZA2</accession>
<protein>
    <submittedName>
        <fullName evidence="1">Uncharacterized protein</fullName>
    </submittedName>
</protein>
<comment type="caution">
    <text evidence="1">The sequence shown here is derived from an EMBL/GenBank/DDBJ whole genome shotgun (WGS) entry which is preliminary data.</text>
</comment>
<proteinExistence type="predicted"/>
<evidence type="ECO:0000313" key="1">
    <source>
        <dbReference type="EMBL" id="OAQ58525.1"/>
    </source>
</evidence>
<dbReference type="OrthoDB" id="3431997at2759"/>
<gene>
    <name evidence="1" type="ORF">VFPPC_14898</name>
</gene>
<organism evidence="1 2">
    <name type="scientific">Pochonia chlamydosporia 170</name>
    <dbReference type="NCBI Taxonomy" id="1380566"/>
    <lineage>
        <taxon>Eukaryota</taxon>
        <taxon>Fungi</taxon>
        <taxon>Dikarya</taxon>
        <taxon>Ascomycota</taxon>
        <taxon>Pezizomycotina</taxon>
        <taxon>Sordariomycetes</taxon>
        <taxon>Hypocreomycetidae</taxon>
        <taxon>Hypocreales</taxon>
        <taxon>Clavicipitaceae</taxon>
        <taxon>Pochonia</taxon>
    </lineage>
</organism>
<dbReference type="RefSeq" id="XP_018136672.1">
    <property type="nucleotide sequence ID" value="XM_018292666.1"/>
</dbReference>
<keyword evidence="2" id="KW-1185">Reference proteome</keyword>
<name>A0A179EZA2_METCM</name>
<dbReference type="Proteomes" id="UP000078397">
    <property type="component" value="Unassembled WGS sequence"/>
</dbReference>
<sequence>MPSRQYVIDKPLFKKSYGISPKSSPDHRQYARIRHSTGASPDIALHDGSDSQSPVIAVAYIMKTQLGFKIGLGDPKDAHAMIWEDMKYANKLRTNFAWSMELPFRRDSISTNNTNDEEHARRPDLMWKKTRSVAVDEGSIHAMSTRNWKLVDQDENILAVFTSNISRGQAGTLQVNVDFGKEFDTMILMTLLALYERSRRQ</sequence>
<reference evidence="1 2" key="1">
    <citation type="journal article" date="2016" name="PLoS Pathog.">
        <title>Biosynthesis of antibiotic leucinostatins in bio-control fungus Purpureocillium lilacinum and their inhibition on phytophthora revealed by genome mining.</title>
        <authorList>
            <person name="Wang G."/>
            <person name="Liu Z."/>
            <person name="Lin R."/>
            <person name="Li E."/>
            <person name="Mao Z."/>
            <person name="Ling J."/>
            <person name="Yang Y."/>
            <person name="Yin W.B."/>
            <person name="Xie B."/>
        </authorList>
    </citation>
    <scope>NUCLEOTIDE SEQUENCE [LARGE SCALE GENOMIC DNA]</scope>
    <source>
        <strain evidence="1">170</strain>
    </source>
</reference>